<name>A0A6H1TUQ1_9CYAN</name>
<evidence type="ECO:0000313" key="4">
    <source>
        <dbReference type="Proteomes" id="UP000500857"/>
    </source>
</evidence>
<sequence length="750" mass="83785">MVKKEFDQSSIPAAPRIRRRREKRIRTATSDSLSKSNRSGSANAKSLQGILARIDLPLGEWFSREKVREQWERSRQFFWGWHLVWMSLLVVCTGLGGVALQWLLTMPPPIDCDTIAKTAPERDQLYCAREAAKSGEIEKLVAAIALVESWPPDHPLQNQGRQLVGEWSLALLDKARQQFLGGDLDGAMAIVAKIPEDNPESGFIAAEVNSWQGDWQEGKLIYDKAQQAIQGQAWQKAEDYTRDLLKVDNIYWKTEKYTQLKQQINLERQAWNKLLDARYIAGFQTAEDFVRAIDLVRQLNPSTHARKVGETEVAKWSRELLKIAKGLADEERYDRALALAKWVPADSEVYAESQDFIKLNTAKSLIQEDSQMGDKLGDRLFAFLEAKAVASEIEADSPLYAQAQENVSTWEQSLEDLVTLQLASAVSSLQQPLALKMAIDQASTIGKERPRRIHAQTLIAQWRQQMQAIEDRRHLAAARAIAASDNIEGFKAAIATARQVELGRPLRVEAQTEIAHWTNQIEKIEDRPILAKAENLAKAGKLEEAIAVAKQIESGRALYSDAQAQIDEWVAEVQIAQDRPILDRAKALAAEGRLGEAIDTAAQIGYGRALYYDAQSAIGQWSAQLDAIYAARQAEARRASYQEPAPAPVYREPAPAPVYREPAPAPVYREPAPVYQEPAPVYQEPAPVYQEPAPVYQEPAPVYQEPAPVYQEPAPVYQEPAPVYQEPAPEPAPPAEESYNDAPLPIDGIE</sequence>
<protein>
    <recommendedName>
        <fullName evidence="5">Chromosome segregation ATPase</fullName>
    </recommendedName>
</protein>
<reference evidence="3 4" key="1">
    <citation type="submission" date="2020-04" db="EMBL/GenBank/DDBJ databases">
        <authorList>
            <person name="Basu S."/>
            <person name="Maruthanayagam V."/>
            <person name="Chakraborty S."/>
            <person name="Pramanik A."/>
            <person name="Mukherjee J."/>
            <person name="Brink B."/>
        </authorList>
    </citation>
    <scope>NUCLEOTIDE SEQUENCE [LARGE SCALE GENOMIC DNA]</scope>
    <source>
        <strain evidence="3 4">AP17</strain>
    </source>
</reference>
<dbReference type="KEGG" id="oxy:HCG48_04535"/>
<gene>
    <name evidence="3" type="ORF">HCG48_04535</name>
</gene>
<evidence type="ECO:0000313" key="3">
    <source>
        <dbReference type="EMBL" id="QIZ69936.1"/>
    </source>
</evidence>
<dbReference type="PANTHER" id="PTHR34008:SF2">
    <property type="entry name" value="REPETITIVE PROLINE-RICH CELL WALL PROTEIN 1"/>
    <property type="match status" value="1"/>
</dbReference>
<proteinExistence type="predicted"/>
<dbReference type="AlphaFoldDB" id="A0A6H1TUQ1"/>
<dbReference type="EMBL" id="CP051167">
    <property type="protein sequence ID" value="QIZ69936.1"/>
    <property type="molecule type" value="Genomic_DNA"/>
</dbReference>
<accession>A0A6H1TUQ1</accession>
<dbReference type="Proteomes" id="UP000500857">
    <property type="component" value="Chromosome"/>
</dbReference>
<evidence type="ECO:0008006" key="5">
    <source>
        <dbReference type="Google" id="ProtNLM"/>
    </source>
</evidence>
<feature type="region of interest" description="Disordered" evidence="1">
    <location>
        <begin position="712"/>
        <end position="750"/>
    </location>
</feature>
<keyword evidence="4" id="KW-1185">Reference proteome</keyword>
<dbReference type="Gene3D" id="6.10.250.1010">
    <property type="match status" value="1"/>
</dbReference>
<dbReference type="PANTHER" id="PTHR34008">
    <property type="entry name" value="REPETITIVE PROLINE-RICH CELL WALL PROTEIN 1"/>
    <property type="match status" value="1"/>
</dbReference>
<evidence type="ECO:0000256" key="2">
    <source>
        <dbReference type="SAM" id="Phobius"/>
    </source>
</evidence>
<dbReference type="RefSeq" id="WP_168568093.1">
    <property type="nucleotide sequence ID" value="NZ_CP051167.1"/>
</dbReference>
<keyword evidence="2" id="KW-0472">Membrane</keyword>
<organism evidence="3 4">
    <name type="scientific">Oxynema aestuarii AP17</name>
    <dbReference type="NCBI Taxonomy" id="2064643"/>
    <lineage>
        <taxon>Bacteria</taxon>
        <taxon>Bacillati</taxon>
        <taxon>Cyanobacteriota</taxon>
        <taxon>Cyanophyceae</taxon>
        <taxon>Oscillatoriophycideae</taxon>
        <taxon>Oscillatoriales</taxon>
        <taxon>Oscillatoriaceae</taxon>
        <taxon>Oxynema</taxon>
        <taxon>Oxynema aestuarii</taxon>
    </lineage>
</organism>
<keyword evidence="2" id="KW-1133">Transmembrane helix</keyword>
<feature type="transmembrane region" description="Helical" evidence="2">
    <location>
        <begin position="83"/>
        <end position="104"/>
    </location>
</feature>
<keyword evidence="2" id="KW-0812">Transmembrane</keyword>
<evidence type="ECO:0000256" key="1">
    <source>
        <dbReference type="SAM" id="MobiDB-lite"/>
    </source>
</evidence>